<dbReference type="Gene3D" id="3.30.530.20">
    <property type="match status" value="1"/>
</dbReference>
<evidence type="ECO:0000256" key="2">
    <source>
        <dbReference type="SAM" id="MobiDB-lite"/>
    </source>
</evidence>
<evidence type="ECO:0000259" key="3">
    <source>
        <dbReference type="Pfam" id="PF08327"/>
    </source>
</evidence>
<dbReference type="SUPFAM" id="SSF55961">
    <property type="entry name" value="Bet v1-like"/>
    <property type="match status" value="1"/>
</dbReference>
<evidence type="ECO:0000313" key="5">
    <source>
        <dbReference type="Proteomes" id="UP000518206"/>
    </source>
</evidence>
<name>A0A7W4UJ51_9CELL</name>
<reference evidence="4 5" key="2">
    <citation type="submission" date="2020-08" db="EMBL/GenBank/DDBJ databases">
        <authorList>
            <person name="Partida-Martinez L."/>
            <person name="Huntemann M."/>
            <person name="Clum A."/>
            <person name="Wang J."/>
            <person name="Palaniappan K."/>
            <person name="Ritter S."/>
            <person name="Chen I.-M."/>
            <person name="Stamatis D."/>
            <person name="Reddy T."/>
            <person name="O'Malley R."/>
            <person name="Daum C."/>
            <person name="Shapiro N."/>
            <person name="Ivanova N."/>
            <person name="Kyrpides N."/>
            <person name="Woyke T."/>
        </authorList>
    </citation>
    <scope>NUCLEOTIDE SEQUENCE [LARGE SCALE GENOMIC DNA]</scope>
    <source>
        <strain evidence="4 5">RAS26</strain>
    </source>
</reference>
<gene>
    <name evidence="4" type="ORF">FHR80_004079</name>
</gene>
<dbReference type="InterPro" id="IPR013538">
    <property type="entry name" value="ASHA1/2-like_C"/>
</dbReference>
<proteinExistence type="inferred from homology"/>
<sequence>MTSRMLDELGLLTAEGHEAQVRFERTFAVPPTDLWSALTEPARVERWLGRLSGDLRVGGAYTLDIADEGSADAAADRATGEVLACESPVRLLLSWSFPGEDPSEVEARVEPRGAGSVLLVEHRRLTRGGARGYGAGWHTFLDHLGLLLAGREDEWVDRFDELLPAYRGLLPAVGPVRVEVTGDGLASADPAATAGYLHAWLGWTEGETATGEGGTADGSPGGGTRDAHAAGTTAGGAGAAPGSRVLHGVPGHARLAVVPRDPEVGESAVAATLTWGDVEALRESLVSAVGSGGRLAAGDPGDVDADGTELVGPGGVRLHVRAEAGGAPGA</sequence>
<accession>A0A7W4UJ51</accession>
<dbReference type="InterPro" id="IPR023393">
    <property type="entry name" value="START-like_dom_sf"/>
</dbReference>
<comment type="caution">
    <text evidence="4">The sequence shown here is derived from an EMBL/GenBank/DDBJ whole genome shotgun (WGS) entry which is preliminary data.</text>
</comment>
<protein>
    <submittedName>
        <fullName evidence="4">Uncharacterized protein YndB with AHSA1/START domain</fullName>
    </submittedName>
</protein>
<feature type="compositionally biased region" description="Gly residues" evidence="2">
    <location>
        <begin position="211"/>
        <end position="224"/>
    </location>
</feature>
<organism evidence="4 5">
    <name type="scientific">Cellulomonas cellasea</name>
    <dbReference type="NCBI Taxonomy" id="43670"/>
    <lineage>
        <taxon>Bacteria</taxon>
        <taxon>Bacillati</taxon>
        <taxon>Actinomycetota</taxon>
        <taxon>Actinomycetes</taxon>
        <taxon>Micrococcales</taxon>
        <taxon>Cellulomonadaceae</taxon>
        <taxon>Cellulomonas</taxon>
    </lineage>
</organism>
<dbReference type="EMBL" id="JACHVX010000007">
    <property type="protein sequence ID" value="MBB2925141.1"/>
    <property type="molecule type" value="Genomic_DNA"/>
</dbReference>
<dbReference type="AlphaFoldDB" id="A0A7W4UJ51"/>
<dbReference type="Proteomes" id="UP000518206">
    <property type="component" value="Unassembled WGS sequence"/>
</dbReference>
<evidence type="ECO:0000313" key="4">
    <source>
        <dbReference type="EMBL" id="MBB2925141.1"/>
    </source>
</evidence>
<dbReference type="RefSeq" id="WP_183297867.1">
    <property type="nucleotide sequence ID" value="NZ_JACHVX010000007.1"/>
</dbReference>
<evidence type="ECO:0000256" key="1">
    <source>
        <dbReference type="ARBA" id="ARBA00006817"/>
    </source>
</evidence>
<dbReference type="Pfam" id="PF08327">
    <property type="entry name" value="AHSA1"/>
    <property type="match status" value="1"/>
</dbReference>
<feature type="domain" description="Activator of Hsp90 ATPase homologue 1/2-like C-terminal" evidence="3">
    <location>
        <begin position="29"/>
        <end position="147"/>
    </location>
</feature>
<feature type="region of interest" description="Disordered" evidence="2">
    <location>
        <begin position="207"/>
        <end position="243"/>
    </location>
</feature>
<reference evidence="4 5" key="1">
    <citation type="submission" date="2020-08" db="EMBL/GenBank/DDBJ databases">
        <title>The Agave Microbiome: Exploring the role of microbial communities in plant adaptations to desert environments.</title>
        <authorList>
            <person name="Partida-Martinez L.P."/>
        </authorList>
    </citation>
    <scope>NUCLEOTIDE SEQUENCE [LARGE SCALE GENOMIC DNA]</scope>
    <source>
        <strain evidence="4 5">RAS26</strain>
    </source>
</reference>
<comment type="similarity">
    <text evidence="1">Belongs to the AHA1 family.</text>
</comment>